<protein>
    <submittedName>
        <fullName evidence="2">Uncharacterized protein</fullName>
    </submittedName>
</protein>
<evidence type="ECO:0000313" key="3">
    <source>
        <dbReference type="Proteomes" id="UP001174936"/>
    </source>
</evidence>
<sequence>MADKTAHPFGLEALTAEIQCYALPFGALGTVSHALTLYTSIMLACGLSPWLLRPNKAFQMDATLAGVGLLIVLGTTIATLVKCRQRWEFVLVAFWKLALSVSLNGLSLAAAGYVQSEDAIAKPERTGVKIQYSETEWDMPPMGGHTMQPGDRKEIGREEYQFKVSPFFSNVEKGPASRYWLAIGFQTVGCIIGVVGLQSLVREIWDYAHIRYLCYGFGGAAGFLVVIILIVRFLLVRYKDMRSDRLGGMFASILITLGFLALFWSDWVLAFIKQDATGVPDGNNAVIGWFYFVAKRLTMFSA</sequence>
<feature type="transmembrane region" description="Helical" evidence="1">
    <location>
        <begin position="246"/>
        <end position="264"/>
    </location>
</feature>
<gene>
    <name evidence="2" type="ORF">B0T16DRAFT_458834</name>
</gene>
<evidence type="ECO:0000256" key="1">
    <source>
        <dbReference type="SAM" id="Phobius"/>
    </source>
</evidence>
<dbReference type="EMBL" id="JAULSV010000004">
    <property type="protein sequence ID" value="KAK0646959.1"/>
    <property type="molecule type" value="Genomic_DNA"/>
</dbReference>
<comment type="caution">
    <text evidence="2">The sequence shown here is derived from an EMBL/GenBank/DDBJ whole genome shotgun (WGS) entry which is preliminary data.</text>
</comment>
<name>A0AA39Y751_9PEZI</name>
<keyword evidence="1" id="KW-1133">Transmembrane helix</keyword>
<feature type="transmembrane region" description="Helical" evidence="1">
    <location>
        <begin position="93"/>
        <end position="114"/>
    </location>
</feature>
<keyword evidence="1" id="KW-0812">Transmembrane</keyword>
<evidence type="ECO:0000313" key="2">
    <source>
        <dbReference type="EMBL" id="KAK0646959.1"/>
    </source>
</evidence>
<feature type="transmembrane region" description="Helical" evidence="1">
    <location>
        <begin position="64"/>
        <end position="81"/>
    </location>
</feature>
<feature type="transmembrane region" description="Helical" evidence="1">
    <location>
        <begin position="210"/>
        <end position="234"/>
    </location>
</feature>
<feature type="transmembrane region" description="Helical" evidence="1">
    <location>
        <begin position="179"/>
        <end position="198"/>
    </location>
</feature>
<keyword evidence="1" id="KW-0472">Membrane</keyword>
<keyword evidence="3" id="KW-1185">Reference proteome</keyword>
<accession>A0AA39Y751</accession>
<organism evidence="2 3">
    <name type="scientific">Cercophora newfieldiana</name>
    <dbReference type="NCBI Taxonomy" id="92897"/>
    <lineage>
        <taxon>Eukaryota</taxon>
        <taxon>Fungi</taxon>
        <taxon>Dikarya</taxon>
        <taxon>Ascomycota</taxon>
        <taxon>Pezizomycotina</taxon>
        <taxon>Sordariomycetes</taxon>
        <taxon>Sordariomycetidae</taxon>
        <taxon>Sordariales</taxon>
        <taxon>Lasiosphaeriaceae</taxon>
        <taxon>Cercophora</taxon>
    </lineage>
</organism>
<proteinExistence type="predicted"/>
<dbReference type="AlphaFoldDB" id="A0AA39Y751"/>
<dbReference type="Proteomes" id="UP001174936">
    <property type="component" value="Unassembled WGS sequence"/>
</dbReference>
<reference evidence="2" key="1">
    <citation type="submission" date="2023-06" db="EMBL/GenBank/DDBJ databases">
        <title>Genome-scale phylogeny and comparative genomics of the fungal order Sordariales.</title>
        <authorList>
            <consortium name="Lawrence Berkeley National Laboratory"/>
            <person name="Hensen N."/>
            <person name="Bonometti L."/>
            <person name="Westerberg I."/>
            <person name="Brannstrom I.O."/>
            <person name="Guillou S."/>
            <person name="Cros-Aarteil S."/>
            <person name="Calhoun S."/>
            <person name="Haridas S."/>
            <person name="Kuo A."/>
            <person name="Mondo S."/>
            <person name="Pangilinan J."/>
            <person name="Riley R."/>
            <person name="Labutti K."/>
            <person name="Andreopoulos B."/>
            <person name="Lipzen A."/>
            <person name="Chen C."/>
            <person name="Yanf M."/>
            <person name="Daum C."/>
            <person name="Ng V."/>
            <person name="Clum A."/>
            <person name="Steindorff A."/>
            <person name="Ohm R."/>
            <person name="Martin F."/>
            <person name="Silar P."/>
            <person name="Natvig D."/>
            <person name="Lalanne C."/>
            <person name="Gautier V."/>
            <person name="Ament-Velasquez S.L."/>
            <person name="Kruys A."/>
            <person name="Hutchinson M.I."/>
            <person name="Powell A.J."/>
            <person name="Barry K."/>
            <person name="Miller A.N."/>
            <person name="Grigoriev I.V."/>
            <person name="Debuchy R."/>
            <person name="Gladieux P."/>
            <person name="Thoren M.H."/>
            <person name="Johannesson H."/>
        </authorList>
    </citation>
    <scope>NUCLEOTIDE SEQUENCE</scope>
    <source>
        <strain evidence="2">SMH2532-1</strain>
    </source>
</reference>
<feature type="transmembrane region" description="Helical" evidence="1">
    <location>
        <begin position="31"/>
        <end position="52"/>
    </location>
</feature>